<name>A0AA40X9H1_PEDPE</name>
<organism evidence="2 3">
    <name type="scientific">Pediococcus pentosaceus</name>
    <dbReference type="NCBI Taxonomy" id="1255"/>
    <lineage>
        <taxon>Bacteria</taxon>
        <taxon>Bacillati</taxon>
        <taxon>Bacillota</taxon>
        <taxon>Bacilli</taxon>
        <taxon>Lactobacillales</taxon>
        <taxon>Lactobacillaceae</taxon>
        <taxon>Pediococcus</taxon>
    </lineage>
</organism>
<evidence type="ECO:0000313" key="2">
    <source>
        <dbReference type="EMBL" id="MBF7127530.1"/>
    </source>
</evidence>
<proteinExistence type="predicted"/>
<sequence length="564" mass="62318">MERGFTLKRQKRFEELENRPIHEDGFVREWPDEGLVAMMGPNDPKPSIKIENGVVTELDEKKRADFDLIDLYIAKYGIKLENAEKVMKMDSTKIANMLVDPNVPRKDIVEITTAMTPAKAEEVISKLNFGEMIMATQKMRPRRTPATQCHVTNIRDNPVQIAADAADAALRGFPEQETTTAVARYAPLNAIALMVGAQTGRPGVLTQCSVEEAMELSLGMRGFTGYAETISVYGTDRVFTDGDDTPWSKGFLASCYASRGLKMRFTSGSGSEAMMGYTEGKSMLYLESRCIFITKASGVQGLQNGGVSCIGIPGAVPSGIRSVMGENLLCMMLDLECASGNDQAFSHSDIRRTERLLGQFIAGTDYVSSGYSSTPNYDNTFAGSNTDAMDYDDYYIMERDLMINGGIHPVSEEEVIKGRNKAAKALQAVFEELGLPKITDEEVEAATYANTSKDMPDRNMVEDMKSAQELLDRGITAVDIIKALYNRGYKDVAEAVLNLQKQKVCGDFLQTSSIFDKDWNIISAVNNANDYQGPGTGYRLDEDTEEWERIKNVPFAIDPGNMKF</sequence>
<dbReference type="Pfam" id="PF02286">
    <property type="entry name" value="Dehydratase_LU"/>
    <property type="match status" value="1"/>
</dbReference>
<dbReference type="AlphaFoldDB" id="A0AA40X9H1"/>
<dbReference type="SUPFAM" id="SSF51703">
    <property type="entry name" value="Cobalamin (vitamin B12)-dependent enzymes"/>
    <property type="match status" value="1"/>
</dbReference>
<dbReference type="PIRSF" id="PIRSF018507">
    <property type="entry name" value="Prpndl_dhdrts_lg"/>
    <property type="match status" value="1"/>
</dbReference>
<dbReference type="Gene3D" id="3.20.20.350">
    <property type="entry name" value="Diol/glycerol dehydratase, large subunit"/>
    <property type="match status" value="1"/>
</dbReference>
<dbReference type="GO" id="GO:0016836">
    <property type="term" value="F:hydro-lyase activity"/>
    <property type="evidence" value="ECO:0007669"/>
    <property type="project" value="InterPro"/>
</dbReference>
<evidence type="ECO:0000313" key="3">
    <source>
        <dbReference type="Proteomes" id="UP000743107"/>
    </source>
</evidence>
<dbReference type="InterPro" id="IPR003206">
    <property type="entry name" value="Diol/glycerol_deHydtase_lsu"/>
</dbReference>
<accession>A0AA40X9H1</accession>
<dbReference type="EMBL" id="JADOFV010000003">
    <property type="protein sequence ID" value="MBF7127530.1"/>
    <property type="molecule type" value="Genomic_DNA"/>
</dbReference>
<dbReference type="Proteomes" id="UP000743107">
    <property type="component" value="Unassembled WGS sequence"/>
</dbReference>
<comment type="caution">
    <text evidence="2">The sequence shown here is derived from an EMBL/GenBank/DDBJ whole genome shotgun (WGS) entry which is preliminary data.</text>
</comment>
<gene>
    <name evidence="2" type="ORF">ITQ97_06880</name>
</gene>
<feature type="domain" description="Diol/glycerol dehydratase large subunit" evidence="1">
    <location>
        <begin position="8"/>
        <end position="559"/>
    </location>
</feature>
<dbReference type="GO" id="GO:0031419">
    <property type="term" value="F:cobalamin binding"/>
    <property type="evidence" value="ECO:0007669"/>
    <property type="project" value="InterPro"/>
</dbReference>
<dbReference type="InterPro" id="IPR036999">
    <property type="entry name" value="Diol/glycerol_deHase_lsu_sf"/>
</dbReference>
<dbReference type="NCBIfam" id="NF011979">
    <property type="entry name" value="PRK15444.1"/>
    <property type="match status" value="1"/>
</dbReference>
<dbReference type="InterPro" id="IPR016176">
    <property type="entry name" value="Cbl-dep_enz_cat"/>
</dbReference>
<protein>
    <submittedName>
        <fullName evidence="2">Propanediol/glycerol family dehydratase large subunit</fullName>
    </submittedName>
</protein>
<reference evidence="2" key="1">
    <citation type="submission" date="2020-11" db="EMBL/GenBank/DDBJ databases">
        <title>Antibiotic susceptibility profiles of Pediococcus pentosaceus from various origins and their implications for the safety assessment of strains with food-technology applications.</title>
        <authorList>
            <person name="Shani N."/>
            <person name="Oberhaensli S."/>
            <person name="Arias E."/>
        </authorList>
    </citation>
    <scope>NUCLEOTIDE SEQUENCE</scope>
    <source>
        <strain evidence="2">FAM 19164</strain>
    </source>
</reference>
<evidence type="ECO:0000259" key="1">
    <source>
        <dbReference type="Pfam" id="PF02286"/>
    </source>
</evidence>